<dbReference type="AlphaFoldDB" id="A0A6B0GPE0"/>
<evidence type="ECO:0000313" key="2">
    <source>
        <dbReference type="EMBL" id="MWG35409.1"/>
    </source>
</evidence>
<evidence type="ECO:0000313" key="3">
    <source>
        <dbReference type="Proteomes" id="UP000451471"/>
    </source>
</evidence>
<dbReference type="EMBL" id="WSZK01000023">
    <property type="protein sequence ID" value="MWG35409.1"/>
    <property type="molecule type" value="Genomic_DNA"/>
</dbReference>
<comment type="caution">
    <text evidence="2">The sequence shown here is derived from an EMBL/GenBank/DDBJ whole genome shotgun (WGS) entry which is preliminary data.</text>
</comment>
<gene>
    <name evidence="2" type="ORF">GQS65_13095</name>
</gene>
<protein>
    <submittedName>
        <fullName evidence="2">Uncharacterized protein</fullName>
    </submittedName>
</protein>
<proteinExistence type="predicted"/>
<feature type="region of interest" description="Disordered" evidence="1">
    <location>
        <begin position="1"/>
        <end position="50"/>
    </location>
</feature>
<evidence type="ECO:0000256" key="1">
    <source>
        <dbReference type="SAM" id="MobiDB-lite"/>
    </source>
</evidence>
<keyword evidence="3" id="KW-1185">Reference proteome</keyword>
<dbReference type="Proteomes" id="UP000451471">
    <property type="component" value="Unassembled WGS sequence"/>
</dbReference>
<accession>A0A6B0GPE0</accession>
<sequence length="50" mass="5337">MKAMGVGAASLMLTGSVSAKPGKKQPNRRRGRQKRARGPTAIHHKRNGSV</sequence>
<reference evidence="2 3" key="1">
    <citation type="submission" date="2019-12" db="EMBL/GenBank/DDBJ databases">
        <title>Halocatena pleomorpha gen. nov. sp. nov., an extremely halophilic archaeon of family Halobacteriaceae isolated from saltpan soil.</title>
        <authorList>
            <person name="Pal Y."/>
            <person name="Verma A."/>
            <person name="Krishnamurthi S."/>
            <person name="Kumar P."/>
        </authorList>
    </citation>
    <scope>NUCLEOTIDE SEQUENCE [LARGE SCALE GENOMIC DNA]</scope>
    <source>
        <strain evidence="2 3">JCM 16495</strain>
    </source>
</reference>
<organism evidence="2 3">
    <name type="scientific">Halomarina oriensis</name>
    <dbReference type="NCBI Taxonomy" id="671145"/>
    <lineage>
        <taxon>Archaea</taxon>
        <taxon>Methanobacteriati</taxon>
        <taxon>Methanobacteriota</taxon>
        <taxon>Stenosarchaea group</taxon>
        <taxon>Halobacteria</taxon>
        <taxon>Halobacteriales</taxon>
        <taxon>Natronomonadaceae</taxon>
        <taxon>Halomarina</taxon>
    </lineage>
</organism>
<feature type="compositionally biased region" description="Basic residues" evidence="1">
    <location>
        <begin position="21"/>
        <end position="50"/>
    </location>
</feature>
<name>A0A6B0GPE0_9EURY</name>